<dbReference type="FunFam" id="1.10.1170.10:FF:000003">
    <property type="entry name" value="E3 ubiquitin-protein ligase XIAP"/>
    <property type="match status" value="1"/>
</dbReference>
<proteinExistence type="predicted"/>
<reference evidence="2 3" key="1">
    <citation type="submission" date="2024-05" db="EMBL/GenBank/DDBJ databases">
        <title>Genetic variation in Jamaican populations of the coffee berry borer (Hypothenemus hampei).</title>
        <authorList>
            <person name="Errbii M."/>
            <person name="Myrie A."/>
        </authorList>
    </citation>
    <scope>NUCLEOTIDE SEQUENCE [LARGE SCALE GENOMIC DNA]</scope>
    <source>
        <strain evidence="2">JA-Hopewell-2020-01-JO</strain>
        <tissue evidence="2">Whole body</tissue>
    </source>
</reference>
<name>A0ABD1EC07_HYPHA</name>
<protein>
    <submittedName>
        <fullName evidence="2">Uncharacterized protein</fullName>
    </submittedName>
</protein>
<dbReference type="Pfam" id="PF13920">
    <property type="entry name" value="zf-C3HC4_3"/>
    <property type="match status" value="1"/>
</dbReference>
<dbReference type="PANTHER" id="PTHR10044">
    <property type="entry name" value="INHIBITOR OF APOPTOSIS"/>
    <property type="match status" value="1"/>
</dbReference>
<dbReference type="Pfam" id="PF00653">
    <property type="entry name" value="BIR"/>
    <property type="match status" value="2"/>
</dbReference>
<dbReference type="AlphaFoldDB" id="A0ABD1EC07"/>
<dbReference type="InterPro" id="IPR013083">
    <property type="entry name" value="Znf_RING/FYVE/PHD"/>
</dbReference>
<dbReference type="EMBL" id="JBDJPC010000009">
    <property type="protein sequence ID" value="KAL1492134.1"/>
    <property type="molecule type" value="Genomic_DNA"/>
</dbReference>
<dbReference type="PROSITE" id="PS50143">
    <property type="entry name" value="BIR_REPEAT_2"/>
    <property type="match status" value="2"/>
</dbReference>
<sequence>MSEPFLTQLTKKILTNFSSLLSSGKNNENIDFRKNEDRLKSYDNWPIKEISKEVLAKAGFYYTNYNDVVRCPFCSLEMHRWIPQDDPMEDHRRFSPTCPFVTNIVDLTSAINNRNVDTCGLYGIEVLNSSTEDENGPENLALHEGKGPKHPDKIDFDVRLNTFLNPLASWPRSMKQKPHVLAKAGFYYVGMADQVICFYCGGMLANWKQKDDPWEQHALWFPECPYLLQQKGSDYIKNVKENRDPLAASTSSRDNPRSETEETININLLEQSSESKSSLECVSHTELSEKPLCKICYKNEMCVLFKPCNHIISCIECSWGLKTCGVCRKPIERRDRVFLS</sequence>
<dbReference type="GO" id="GO:0006915">
    <property type="term" value="P:apoptotic process"/>
    <property type="evidence" value="ECO:0007669"/>
    <property type="project" value="UniProtKB-KW"/>
</dbReference>
<dbReference type="InterPro" id="IPR001370">
    <property type="entry name" value="BIR_rpt"/>
</dbReference>
<keyword evidence="3" id="KW-1185">Reference proteome</keyword>
<dbReference type="SMART" id="SM00238">
    <property type="entry name" value="BIR"/>
    <property type="match status" value="2"/>
</dbReference>
<keyword evidence="1" id="KW-0053">Apoptosis</keyword>
<evidence type="ECO:0000256" key="1">
    <source>
        <dbReference type="ARBA" id="ARBA00022703"/>
    </source>
</evidence>
<evidence type="ECO:0000313" key="3">
    <source>
        <dbReference type="Proteomes" id="UP001566132"/>
    </source>
</evidence>
<dbReference type="SUPFAM" id="SSF57924">
    <property type="entry name" value="Inhibitor of apoptosis (IAP) repeat"/>
    <property type="match status" value="2"/>
</dbReference>
<gene>
    <name evidence="2" type="ORF">ABEB36_012622</name>
</gene>
<dbReference type="InterPro" id="IPR050784">
    <property type="entry name" value="IAP"/>
</dbReference>
<dbReference type="Proteomes" id="UP001566132">
    <property type="component" value="Unassembled WGS sequence"/>
</dbReference>
<organism evidence="2 3">
    <name type="scientific">Hypothenemus hampei</name>
    <name type="common">Coffee berry borer</name>
    <dbReference type="NCBI Taxonomy" id="57062"/>
    <lineage>
        <taxon>Eukaryota</taxon>
        <taxon>Metazoa</taxon>
        <taxon>Ecdysozoa</taxon>
        <taxon>Arthropoda</taxon>
        <taxon>Hexapoda</taxon>
        <taxon>Insecta</taxon>
        <taxon>Pterygota</taxon>
        <taxon>Neoptera</taxon>
        <taxon>Endopterygota</taxon>
        <taxon>Coleoptera</taxon>
        <taxon>Polyphaga</taxon>
        <taxon>Cucujiformia</taxon>
        <taxon>Curculionidae</taxon>
        <taxon>Scolytinae</taxon>
        <taxon>Hypothenemus</taxon>
    </lineage>
</organism>
<dbReference type="PANTHER" id="PTHR10044:SF139">
    <property type="entry name" value="DEATH-ASSOCIATED INHIBITOR OF APOPTOSIS 2"/>
    <property type="match status" value="1"/>
</dbReference>
<dbReference type="CDD" id="cd00022">
    <property type="entry name" value="BIR"/>
    <property type="match status" value="2"/>
</dbReference>
<comment type="caution">
    <text evidence="2">The sequence shown here is derived from an EMBL/GenBank/DDBJ whole genome shotgun (WGS) entry which is preliminary data.</text>
</comment>
<dbReference type="Gene3D" id="3.30.40.10">
    <property type="entry name" value="Zinc/RING finger domain, C3HC4 (zinc finger)"/>
    <property type="match status" value="1"/>
</dbReference>
<dbReference type="Gene3D" id="1.10.1170.10">
    <property type="entry name" value="Inhibitor Of Apoptosis Protein (2mihbC-IAP-1), Chain A"/>
    <property type="match status" value="2"/>
</dbReference>
<evidence type="ECO:0000313" key="2">
    <source>
        <dbReference type="EMBL" id="KAL1492134.1"/>
    </source>
</evidence>
<accession>A0ABD1EC07</accession>